<dbReference type="RefSeq" id="WP_115361619.1">
    <property type="nucleotide sequence ID" value="NZ_QDKL01000002.1"/>
</dbReference>
<evidence type="ECO:0000313" key="3">
    <source>
        <dbReference type="Proteomes" id="UP000443582"/>
    </source>
</evidence>
<feature type="domain" description="VOC" evidence="1">
    <location>
        <begin position="4"/>
        <end position="126"/>
    </location>
</feature>
<dbReference type="CDD" id="cd06587">
    <property type="entry name" value="VOC"/>
    <property type="match status" value="1"/>
</dbReference>
<dbReference type="SUPFAM" id="SSF54593">
    <property type="entry name" value="Glyoxalase/Bleomycin resistance protein/Dihydroxybiphenyl dioxygenase"/>
    <property type="match status" value="1"/>
</dbReference>
<gene>
    <name evidence="2" type="ORF">DAY19_09080</name>
</gene>
<dbReference type="Proteomes" id="UP000443582">
    <property type="component" value="Unassembled WGS sequence"/>
</dbReference>
<organism evidence="2 3">
    <name type="scientific">Halobacteriovorax vibrionivorans</name>
    <dbReference type="NCBI Taxonomy" id="2152716"/>
    <lineage>
        <taxon>Bacteria</taxon>
        <taxon>Pseudomonadati</taxon>
        <taxon>Bdellovibrionota</taxon>
        <taxon>Bacteriovoracia</taxon>
        <taxon>Bacteriovoracales</taxon>
        <taxon>Halobacteriovoraceae</taxon>
        <taxon>Halobacteriovorax</taxon>
    </lineage>
</organism>
<comment type="caution">
    <text evidence="2">The sequence shown here is derived from an EMBL/GenBank/DDBJ whole genome shotgun (WGS) entry which is preliminary data.</text>
</comment>
<proteinExistence type="predicted"/>
<evidence type="ECO:0000259" key="1">
    <source>
        <dbReference type="PROSITE" id="PS51819"/>
    </source>
</evidence>
<dbReference type="InterPro" id="IPR037523">
    <property type="entry name" value="VOC_core"/>
</dbReference>
<dbReference type="InterPro" id="IPR029068">
    <property type="entry name" value="Glyas_Bleomycin-R_OHBP_Dase"/>
</dbReference>
<keyword evidence="3" id="KW-1185">Reference proteome</keyword>
<dbReference type="PROSITE" id="PS51819">
    <property type="entry name" value="VOC"/>
    <property type="match status" value="1"/>
</dbReference>
<sequence>MIKALSHLVITSSDVINISRFFTAVFEVEAHFANEDFADFVLPDKSRVAFFRPVGKAKDYFELIDNPAQVSYGVTVENVDQFYEQLMNLKSEFSFEVSGEPKDHPWGEKSFLLIDPDKNRWEITQSPSKDGHLVNLD</sequence>
<dbReference type="InterPro" id="IPR004360">
    <property type="entry name" value="Glyas_Fos-R_dOase_dom"/>
</dbReference>
<name>A0ABY0IFU4_9BACT</name>
<dbReference type="EMBL" id="QDKL01000002">
    <property type="protein sequence ID" value="RZF21831.1"/>
    <property type="molecule type" value="Genomic_DNA"/>
</dbReference>
<accession>A0ABY0IFU4</accession>
<protein>
    <submittedName>
        <fullName evidence="2">VOC family protein</fullName>
    </submittedName>
</protein>
<dbReference type="Gene3D" id="3.10.180.10">
    <property type="entry name" value="2,3-Dihydroxybiphenyl 1,2-Dioxygenase, domain 1"/>
    <property type="match status" value="1"/>
</dbReference>
<evidence type="ECO:0000313" key="2">
    <source>
        <dbReference type="EMBL" id="RZF21831.1"/>
    </source>
</evidence>
<reference evidence="3" key="1">
    <citation type="journal article" date="2019" name="Int. J. Syst. Evol. Microbiol.">
        <title>Halobacteriovorax valvorus sp. nov., a novel prokaryotic predator isolated from coastal seawater of China.</title>
        <authorList>
            <person name="Chen M.-X."/>
        </authorList>
    </citation>
    <scope>NUCLEOTIDE SEQUENCE [LARGE SCALE GENOMIC DNA]</scope>
    <source>
        <strain evidence="3">BL9</strain>
    </source>
</reference>
<dbReference type="Pfam" id="PF00903">
    <property type="entry name" value="Glyoxalase"/>
    <property type="match status" value="1"/>
</dbReference>